<dbReference type="InterPro" id="IPR013083">
    <property type="entry name" value="Znf_RING/FYVE/PHD"/>
</dbReference>
<dbReference type="InterPro" id="IPR013087">
    <property type="entry name" value="Znf_C2H2_type"/>
</dbReference>
<organism evidence="9 10">
    <name type="scientific">Gadus morhua</name>
    <name type="common">Atlantic cod</name>
    <dbReference type="NCBI Taxonomy" id="8049"/>
    <lineage>
        <taxon>Eukaryota</taxon>
        <taxon>Metazoa</taxon>
        <taxon>Chordata</taxon>
        <taxon>Craniata</taxon>
        <taxon>Vertebrata</taxon>
        <taxon>Euteleostomi</taxon>
        <taxon>Actinopterygii</taxon>
        <taxon>Neopterygii</taxon>
        <taxon>Teleostei</taxon>
        <taxon>Neoteleostei</taxon>
        <taxon>Acanthomorphata</taxon>
        <taxon>Zeiogadaria</taxon>
        <taxon>Gadariae</taxon>
        <taxon>Gadiformes</taxon>
        <taxon>Gadoidei</taxon>
        <taxon>Gadidae</taxon>
        <taxon>Gadus</taxon>
    </lineage>
</organism>
<evidence type="ECO:0000259" key="7">
    <source>
        <dbReference type="PROSITE" id="PS50157"/>
    </source>
</evidence>
<reference evidence="9" key="1">
    <citation type="submission" date="2025-08" db="UniProtKB">
        <authorList>
            <consortium name="Ensembl"/>
        </authorList>
    </citation>
    <scope>IDENTIFICATION</scope>
</reference>
<feature type="coiled-coil region" evidence="5">
    <location>
        <begin position="908"/>
        <end position="953"/>
    </location>
</feature>
<evidence type="ECO:0000256" key="4">
    <source>
        <dbReference type="PROSITE-ProRule" id="PRU00042"/>
    </source>
</evidence>
<evidence type="ECO:0000313" key="9">
    <source>
        <dbReference type="Ensembl" id="ENSGMOP00000044776.1"/>
    </source>
</evidence>
<protein>
    <submittedName>
        <fullName evidence="9">Early endosome antigen 1</fullName>
    </submittedName>
</protein>
<reference evidence="9" key="2">
    <citation type="submission" date="2025-09" db="UniProtKB">
        <authorList>
            <consortium name="Ensembl"/>
        </authorList>
    </citation>
    <scope>IDENTIFICATION</scope>
</reference>
<dbReference type="Pfam" id="PF01363">
    <property type="entry name" value="FYVE"/>
    <property type="match status" value="1"/>
</dbReference>
<evidence type="ECO:0000256" key="5">
    <source>
        <dbReference type="SAM" id="Coils"/>
    </source>
</evidence>
<dbReference type="GO" id="GO:0005545">
    <property type="term" value="F:1-phosphatidylinositol binding"/>
    <property type="evidence" value="ECO:0007669"/>
    <property type="project" value="TreeGrafter"/>
</dbReference>
<dbReference type="Ensembl" id="ENSGMOT00000045922.1">
    <property type="protein sequence ID" value="ENSGMOP00000044776.1"/>
    <property type="gene ID" value="ENSGMOG00000003679.2"/>
</dbReference>
<gene>
    <name evidence="9" type="primary">EEA1</name>
    <name evidence="9" type="synonym">eea1</name>
</gene>
<feature type="coiled-coil region" evidence="5">
    <location>
        <begin position="174"/>
        <end position="201"/>
    </location>
</feature>
<sequence length="1361" mass="153126">MTHGENLLVDPLLLQQTPGIGGSQNAESSEQQPGANLNNEQTSEGFICPQCMKSHNSAEELFKHYDLFHDTGDLPSNMAPTREDLTMLRQEVQDLHVSLKEERWFSGELKKELDKVQGHLKQVIPLGYYQKLSEAETEKFHIKQMRDLFEQKAAQLATEIVDIKSRYDEEKSLREAADQRLASLGQDLERQRQDNDILSTELLQRPGVEDVTVLQKELVQVQTLMDSMAREREEESERYKHQYQELVENHATAGITISQLKAELEKGPQEAAVYTQQIHQLQSTVNSLQQQSQSLSDKLSRREKEQQQLGETLAAEQASGRALHSSLQARLLELQEAQLRAAAGEASLQRARAELGETGQEVARLKQEALELQVKHGELKAERKQMLQQREEKESQGAQQQTEIGQLHANLLEAERQLGELQGRLKEQRQLSGEKLKDREQQAADLQLQLSRAEEQLKEAGVKTTDLQHLLDKASKQQQELQTQQQNTTSKLREAQSDLEQVLRQLGDKDQKIQNVEALLQKGRDGVSQLEAERDELCAKIQAGQGETALLGQMKEKNLALQEQVSQLTDKLKNQSESHKQARDNLHEQVQEQKSLLRAAQDAAHTLETFGGELSAQLAESKEKGAQLNTQLKAKTEMLLSSEASKAGQRADLENHLETAQNALQDKQQELVKAQQKVEEQAGRLQEKQEQGSLLEAALKETKEQLFSSEQRREQQEVQSEVVELKAALEQGQQEVQRLQKEGSEVRKRLKELAHQMDSQEASSAKLRDQLKSVNADLSHTRQELQTSEKERSLLQLSLDTLTQDGQAQRADLERKAKGLAADLQKAQQQRDAHGKDLVSTKESLGKVNKAMKETQGQLDSERRGSKAALEEKVSWSLCLCSLVQAEKGLKAQLAALTEQSSKSLGVLQEKERGLQQLQAQLQKTQASLEQEKQKLESQVSELQETITKKVSRAERSHSAKGCIFLSSIRLALEQSQQARSTLQEHVYGKESEVSALRQDLKVSEEKLCLAQEEQAANRSHQAGLEGKVQDLSQSHASLEQELGRRDQALQQQAQALKELQRRHVKDSPLDVLYGEPSRHHGLSLAKEKLVAHISMPLMTERMKPGELSGLQEAKALLIQQKLEVQGQLEAERAVLQTEQQAHQATRDSVAQLDQKLLSQATELQAQLAAERRGRAEQAKQAEEAQGRLGVQLAALGENVATLKREWQGSQRRSAELEKQTDELRGEIAVLEATVQNNQDERRALLERCVKGEGEMEKLQAKALEMRRRLDDTTAAMQELGRENQSLQIKQSQSLTRKWAEDHEVTHCLGCGKGFSVTIRRHHCRHCGNIYCAECSCRNALTPSSKKPVRVCESCFDELQG</sequence>
<dbReference type="InterPro" id="IPR000306">
    <property type="entry name" value="Znf_FYVE"/>
</dbReference>
<evidence type="ECO:0000256" key="1">
    <source>
        <dbReference type="ARBA" id="ARBA00022723"/>
    </source>
</evidence>
<feature type="domain" description="C2H2-type" evidence="7">
    <location>
        <begin position="46"/>
        <end position="75"/>
    </location>
</feature>
<evidence type="ECO:0000313" key="10">
    <source>
        <dbReference type="Proteomes" id="UP000694546"/>
    </source>
</evidence>
<dbReference type="PROSITE" id="PS50157">
    <property type="entry name" value="ZINC_FINGER_C2H2_2"/>
    <property type="match status" value="1"/>
</dbReference>
<dbReference type="Gene3D" id="3.30.40.10">
    <property type="entry name" value="Zinc/RING finger domain, C3HC4 (zinc finger)"/>
    <property type="match status" value="1"/>
</dbReference>
<keyword evidence="3" id="KW-0862">Zinc</keyword>
<dbReference type="PANTHER" id="PTHR23164:SF30">
    <property type="entry name" value="EARLY ENDOSOME ANTIGEN 1"/>
    <property type="match status" value="1"/>
</dbReference>
<dbReference type="GeneTree" id="ENSGT00940000156910"/>
<dbReference type="InterPro" id="IPR011011">
    <property type="entry name" value="Znf_FYVE_PHD"/>
</dbReference>
<feature type="coiled-coil region" evidence="5">
    <location>
        <begin position="1214"/>
        <end position="1290"/>
    </location>
</feature>
<dbReference type="Gene3D" id="1.10.287.1490">
    <property type="match status" value="1"/>
</dbReference>
<dbReference type="GO" id="GO:0006897">
    <property type="term" value="P:endocytosis"/>
    <property type="evidence" value="ECO:0007669"/>
    <property type="project" value="TreeGrafter"/>
</dbReference>
<dbReference type="CDD" id="cd15730">
    <property type="entry name" value="FYVE_EEA1"/>
    <property type="match status" value="1"/>
</dbReference>
<dbReference type="Gene3D" id="1.20.5.390">
    <property type="entry name" value="L1 transposable element, trimerization domain"/>
    <property type="match status" value="1"/>
</dbReference>
<proteinExistence type="predicted"/>
<feature type="region of interest" description="Disordered" evidence="6">
    <location>
        <begin position="15"/>
        <end position="41"/>
    </location>
</feature>
<dbReference type="GO" id="GO:0005769">
    <property type="term" value="C:early endosome"/>
    <property type="evidence" value="ECO:0007669"/>
    <property type="project" value="TreeGrafter"/>
</dbReference>
<evidence type="ECO:0000256" key="6">
    <source>
        <dbReference type="SAM" id="MobiDB-lite"/>
    </source>
</evidence>
<dbReference type="SMART" id="SM00064">
    <property type="entry name" value="FYVE"/>
    <property type="match status" value="1"/>
</dbReference>
<name>A0A8C5BDK0_GADMO</name>
<keyword evidence="1" id="KW-0479">Metal-binding</keyword>
<dbReference type="InterPro" id="IPR017455">
    <property type="entry name" value="Znf_FYVE-rel"/>
</dbReference>
<evidence type="ECO:0000259" key="8">
    <source>
        <dbReference type="PROSITE" id="PS50178"/>
    </source>
</evidence>
<dbReference type="PANTHER" id="PTHR23164">
    <property type="entry name" value="EARLY ENDOSOME ANTIGEN 1"/>
    <property type="match status" value="1"/>
</dbReference>
<dbReference type="Proteomes" id="UP000694546">
    <property type="component" value="Chromosome 9"/>
</dbReference>
<feature type="region of interest" description="Disordered" evidence="6">
    <location>
        <begin position="383"/>
        <end position="402"/>
    </location>
</feature>
<keyword evidence="10" id="KW-1185">Reference proteome</keyword>
<feature type="coiled-coil region" evidence="5">
    <location>
        <begin position="229"/>
        <end position="305"/>
    </location>
</feature>
<feature type="coiled-coil region" evidence="5">
    <location>
        <begin position="650"/>
        <end position="830"/>
    </location>
</feature>
<dbReference type="SUPFAM" id="SSF69979">
    <property type="entry name" value="Eea1 homodimerisation domain"/>
    <property type="match status" value="1"/>
</dbReference>
<accession>A0A8C5BDK0</accession>
<dbReference type="GO" id="GO:0008270">
    <property type="term" value="F:zinc ion binding"/>
    <property type="evidence" value="ECO:0007669"/>
    <property type="project" value="UniProtKB-KW"/>
</dbReference>
<dbReference type="SUPFAM" id="SSF57903">
    <property type="entry name" value="FYVE/PHD zinc finger"/>
    <property type="match status" value="1"/>
</dbReference>
<evidence type="ECO:0000256" key="2">
    <source>
        <dbReference type="ARBA" id="ARBA00022771"/>
    </source>
</evidence>
<evidence type="ECO:0000256" key="3">
    <source>
        <dbReference type="ARBA" id="ARBA00022833"/>
    </source>
</evidence>
<feature type="domain" description="FYVE-type" evidence="8">
    <location>
        <begin position="1302"/>
        <end position="1360"/>
    </location>
</feature>
<dbReference type="PROSITE" id="PS50178">
    <property type="entry name" value="ZF_FYVE"/>
    <property type="match status" value="1"/>
</dbReference>
<feature type="compositionally biased region" description="Basic and acidic residues" evidence="6">
    <location>
        <begin position="383"/>
        <end position="395"/>
    </location>
</feature>
<keyword evidence="2 4" id="KW-0863">Zinc-finger</keyword>
<keyword evidence="5" id="KW-0175">Coiled coil</keyword>